<name>A0A5C6F4Q5_9BACT</name>
<evidence type="ECO:0000313" key="2">
    <source>
        <dbReference type="EMBL" id="TWU56723.1"/>
    </source>
</evidence>
<dbReference type="EMBL" id="SJPW01000003">
    <property type="protein sequence ID" value="TWU56723.1"/>
    <property type="molecule type" value="Genomic_DNA"/>
</dbReference>
<keyword evidence="1" id="KW-0472">Membrane</keyword>
<reference evidence="2 3" key="1">
    <citation type="submission" date="2019-02" db="EMBL/GenBank/DDBJ databases">
        <title>Deep-cultivation of Planctomycetes and their phenomic and genomic characterization uncovers novel biology.</title>
        <authorList>
            <person name="Wiegand S."/>
            <person name="Jogler M."/>
            <person name="Boedeker C."/>
            <person name="Pinto D."/>
            <person name="Vollmers J."/>
            <person name="Rivas-Marin E."/>
            <person name="Kohn T."/>
            <person name="Peeters S.H."/>
            <person name="Heuer A."/>
            <person name="Rast P."/>
            <person name="Oberbeckmann S."/>
            <person name="Bunk B."/>
            <person name="Jeske O."/>
            <person name="Meyerdierks A."/>
            <person name="Storesund J.E."/>
            <person name="Kallscheuer N."/>
            <person name="Luecker S."/>
            <person name="Lage O.M."/>
            <person name="Pohl T."/>
            <person name="Merkel B.J."/>
            <person name="Hornburger P."/>
            <person name="Mueller R.-W."/>
            <person name="Bruemmer F."/>
            <person name="Labrenz M."/>
            <person name="Spormann A.M."/>
            <person name="Op Den Camp H."/>
            <person name="Overmann J."/>
            <person name="Amann R."/>
            <person name="Jetten M.S.M."/>
            <person name="Mascher T."/>
            <person name="Medema M.H."/>
            <person name="Devos D.P."/>
            <person name="Kaster A.-K."/>
            <person name="Ovreas L."/>
            <person name="Rohde M."/>
            <person name="Galperin M.Y."/>
            <person name="Jogler C."/>
        </authorList>
    </citation>
    <scope>NUCLEOTIDE SEQUENCE [LARGE SCALE GENOMIC DNA]</scope>
    <source>
        <strain evidence="2 3">Poly51</strain>
    </source>
</reference>
<dbReference type="AlphaFoldDB" id="A0A5C6F4Q5"/>
<proteinExistence type="predicted"/>
<organism evidence="2 3">
    <name type="scientific">Rubripirellula tenax</name>
    <dbReference type="NCBI Taxonomy" id="2528015"/>
    <lineage>
        <taxon>Bacteria</taxon>
        <taxon>Pseudomonadati</taxon>
        <taxon>Planctomycetota</taxon>
        <taxon>Planctomycetia</taxon>
        <taxon>Pirellulales</taxon>
        <taxon>Pirellulaceae</taxon>
        <taxon>Rubripirellula</taxon>
    </lineage>
</organism>
<gene>
    <name evidence="2" type="ORF">Poly51_26400</name>
</gene>
<sequence>MTTSIRAKRPSWYPTIRLSILDPVNTLSPKSTLHYPAGITFDVLYSPSVSSLFRTLITFASVVFFTLYSSTVCRADLVLVNGGFDGTLANFSTINSSTDATVGNWLKSSGLNQVSTGFGANTTNIIMRSSTFSGFAQPDRAHSVAYQFLDATTASGTYQFNFEYYNDDIGSSIAVQDSIASVNIYGIKGSTWTTTSGFTSFGSTSQAEVALPTPVISGAILTPLGSFFSLSQTDQWQSGSFEFDLGAGGYDTVAVRLGARYHVTGPSRTAFDNIALTAVAVPEPSTALTFTAFGIAAIGLRRLRLRRDRRRNN</sequence>
<keyword evidence="1" id="KW-1133">Transmembrane helix</keyword>
<keyword evidence="3" id="KW-1185">Reference proteome</keyword>
<dbReference type="Proteomes" id="UP000318288">
    <property type="component" value="Unassembled WGS sequence"/>
</dbReference>
<keyword evidence="1" id="KW-0812">Transmembrane</keyword>
<protein>
    <recommendedName>
        <fullName evidence="4">PEP-CTERM protein-sorting domain-containing protein</fullName>
    </recommendedName>
</protein>
<evidence type="ECO:0000313" key="3">
    <source>
        <dbReference type="Proteomes" id="UP000318288"/>
    </source>
</evidence>
<evidence type="ECO:0008006" key="4">
    <source>
        <dbReference type="Google" id="ProtNLM"/>
    </source>
</evidence>
<evidence type="ECO:0000256" key="1">
    <source>
        <dbReference type="SAM" id="Phobius"/>
    </source>
</evidence>
<accession>A0A5C6F4Q5</accession>
<feature type="transmembrane region" description="Helical" evidence="1">
    <location>
        <begin position="286"/>
        <end position="303"/>
    </location>
</feature>
<comment type="caution">
    <text evidence="2">The sequence shown here is derived from an EMBL/GenBank/DDBJ whole genome shotgun (WGS) entry which is preliminary data.</text>
</comment>